<proteinExistence type="predicted"/>
<evidence type="ECO:0000313" key="8">
    <source>
        <dbReference type="Proteomes" id="UP000001745"/>
    </source>
</evidence>
<dbReference type="PANTHER" id="PTHR36206:SF12">
    <property type="entry name" value="ASPERCRYPTIN BIOSYNTHESIS CLUSTER-SPECIFIC TRANSCRIPTION REGULATOR ATNN-RELATED"/>
    <property type="match status" value="1"/>
</dbReference>
<keyword evidence="4" id="KW-0238">DNA-binding</keyword>
<dbReference type="GeneID" id="8100049"/>
<dbReference type="GO" id="GO:0046872">
    <property type="term" value="F:metal ion binding"/>
    <property type="evidence" value="ECO:0007669"/>
    <property type="project" value="UniProtKB-KW"/>
</dbReference>
<accession>B8MDT9</accession>
<dbReference type="HOGENOM" id="CLU_487600_0_0_1"/>
<organism evidence="7 8">
    <name type="scientific">Talaromyces stipitatus (strain ATCC 10500 / CBS 375.48 / QM 6759 / NRRL 1006)</name>
    <name type="common">Penicillium stipitatum</name>
    <dbReference type="NCBI Taxonomy" id="441959"/>
    <lineage>
        <taxon>Eukaryota</taxon>
        <taxon>Fungi</taxon>
        <taxon>Dikarya</taxon>
        <taxon>Ascomycota</taxon>
        <taxon>Pezizomycotina</taxon>
        <taxon>Eurotiomycetes</taxon>
        <taxon>Eurotiomycetidae</taxon>
        <taxon>Eurotiales</taxon>
        <taxon>Trichocomaceae</taxon>
        <taxon>Talaromyces</taxon>
        <taxon>Talaromyces sect. Talaromyces</taxon>
    </lineage>
</organism>
<reference evidence="8" key="1">
    <citation type="journal article" date="2015" name="Genome Announc.">
        <title>Genome sequence of the AIDS-associated pathogen Penicillium marneffei (ATCC18224) and its near taxonomic relative Talaromyces stipitatus (ATCC10500).</title>
        <authorList>
            <person name="Nierman W.C."/>
            <person name="Fedorova-Abrams N.D."/>
            <person name="Andrianopoulos A."/>
        </authorList>
    </citation>
    <scope>NUCLEOTIDE SEQUENCE [LARGE SCALE GENOMIC DNA]</scope>
    <source>
        <strain evidence="8">ATCC 10500 / CBS 375.48 / QM 6759 / NRRL 1006</strain>
    </source>
</reference>
<keyword evidence="5" id="KW-0804">Transcription</keyword>
<dbReference type="RefSeq" id="XP_002482310.1">
    <property type="nucleotide sequence ID" value="XM_002482265.1"/>
</dbReference>
<keyword evidence="3" id="KW-0805">Transcription regulation</keyword>
<dbReference type="STRING" id="441959.B8MDT9"/>
<evidence type="ECO:0000256" key="3">
    <source>
        <dbReference type="ARBA" id="ARBA00023015"/>
    </source>
</evidence>
<dbReference type="GO" id="GO:0003677">
    <property type="term" value="F:DNA binding"/>
    <property type="evidence" value="ECO:0007669"/>
    <property type="project" value="UniProtKB-KW"/>
</dbReference>
<sequence length="559" mass="62687">MGKGLYEDCGNIPSFTCLEYLEPVLVVGTIEGSVKVLKCLLNLMIIMKLNERHDPILSKEDAMDPPGIVEHPHWLSNLQVSQPLSTGSSGRLTNLQGEKGKICLRSNRHCAGYADVTELNKKPQSFKITYYVPHLPSVYWKNGVSEDFEQEHALYCFYVWTTQCFPSDLTGPFRRQDILHEPATRHAMIAMGILHEIYRYKITGPPATQQRIVAMQHYGKAIRSLLARQNSDTCSTDKNKKTMSISLLACLLFVGLEISQGHHESALRHLQSGFALFQGVLRDERESLVKELCVSESVLRSLFVRYMCQITHFDLPDCARFLSLFAGSEKGSAGFSDLDQARENFLDVLDKILSKRQTQGLRKEAGRNEDLLEIDRWIFSFNLYLSHGIHTTQVCDFFILATCAFSLKFRLLMDSRGAQESGTTEIDLTHIAKIGDALVKSSPDPTNCSTCPLHRFFDNTKDNTTSGSGFFPILGPFCSIFVSSTYSQNDSIRRKAYDVVSTICSCGKGWDMGLTVYIATLFGPSDKQGSRSSRSVPHYPGFLSEGGRRLLTALHSFNF</sequence>
<evidence type="ECO:0000256" key="1">
    <source>
        <dbReference type="ARBA" id="ARBA00022723"/>
    </source>
</evidence>
<dbReference type="VEuPathDB" id="FungiDB:TSTA_120650"/>
<keyword evidence="6" id="KW-0539">Nucleus</keyword>
<dbReference type="InterPro" id="IPR052360">
    <property type="entry name" value="Transcr_Regulatory_Proteins"/>
</dbReference>
<dbReference type="PANTHER" id="PTHR36206">
    <property type="entry name" value="ASPERCRYPTIN BIOSYNTHESIS CLUSTER-SPECIFIC TRANSCRIPTION REGULATOR ATNN-RELATED"/>
    <property type="match status" value="1"/>
</dbReference>
<keyword evidence="2" id="KW-0862">Zinc</keyword>
<dbReference type="InParanoid" id="B8MDT9"/>
<keyword evidence="8" id="KW-1185">Reference proteome</keyword>
<protein>
    <submittedName>
        <fullName evidence="7">Uncharacterized protein</fullName>
    </submittedName>
</protein>
<dbReference type="OMA" id="RSICECR"/>
<evidence type="ECO:0000256" key="5">
    <source>
        <dbReference type="ARBA" id="ARBA00023163"/>
    </source>
</evidence>
<dbReference type="Proteomes" id="UP000001745">
    <property type="component" value="Unassembled WGS sequence"/>
</dbReference>
<keyword evidence="1" id="KW-0479">Metal-binding</keyword>
<name>B8MDT9_TALSN</name>
<evidence type="ECO:0000256" key="4">
    <source>
        <dbReference type="ARBA" id="ARBA00023125"/>
    </source>
</evidence>
<evidence type="ECO:0000256" key="6">
    <source>
        <dbReference type="ARBA" id="ARBA00023242"/>
    </source>
</evidence>
<dbReference type="EMBL" id="EQ962655">
    <property type="protein sequence ID" value="EED18318.1"/>
    <property type="molecule type" value="Genomic_DNA"/>
</dbReference>
<evidence type="ECO:0000313" key="7">
    <source>
        <dbReference type="EMBL" id="EED18318.1"/>
    </source>
</evidence>
<dbReference type="PhylomeDB" id="B8MDT9"/>
<dbReference type="AlphaFoldDB" id="B8MDT9"/>
<evidence type="ECO:0000256" key="2">
    <source>
        <dbReference type="ARBA" id="ARBA00022833"/>
    </source>
</evidence>
<dbReference type="OrthoDB" id="2593732at2759"/>
<gene>
    <name evidence="7" type="ORF">TSTA_120650</name>
</gene>